<sequence>MSRILFMPFRHFSQDSDTSLKIETLLK</sequence>
<organism evidence="1">
    <name type="scientific">marine metagenome</name>
    <dbReference type="NCBI Taxonomy" id="408172"/>
    <lineage>
        <taxon>unclassified sequences</taxon>
        <taxon>metagenomes</taxon>
        <taxon>ecological metagenomes</taxon>
    </lineage>
</organism>
<reference evidence="1" key="1">
    <citation type="submission" date="2018-05" db="EMBL/GenBank/DDBJ databases">
        <authorList>
            <person name="Lanie J.A."/>
            <person name="Ng W.-L."/>
            <person name="Kazmierczak K.M."/>
            <person name="Andrzejewski T.M."/>
            <person name="Davidsen T.M."/>
            <person name="Wayne K.J."/>
            <person name="Tettelin H."/>
            <person name="Glass J.I."/>
            <person name="Rusch D."/>
            <person name="Podicherti R."/>
            <person name="Tsui H.-C.T."/>
            <person name="Winkler M.E."/>
        </authorList>
    </citation>
    <scope>NUCLEOTIDE SEQUENCE</scope>
</reference>
<name>A0A382BLQ1_9ZZZZ</name>
<proteinExistence type="predicted"/>
<gene>
    <name evidence="1" type="ORF">METZ01_LOCUS167630</name>
</gene>
<evidence type="ECO:0000313" key="1">
    <source>
        <dbReference type="EMBL" id="SVB14776.1"/>
    </source>
</evidence>
<dbReference type="AlphaFoldDB" id="A0A382BLQ1"/>
<accession>A0A382BLQ1</accession>
<feature type="non-terminal residue" evidence="1">
    <location>
        <position position="27"/>
    </location>
</feature>
<dbReference type="EMBL" id="UINC01030413">
    <property type="protein sequence ID" value="SVB14776.1"/>
    <property type="molecule type" value="Genomic_DNA"/>
</dbReference>
<protein>
    <submittedName>
        <fullName evidence="1">Uncharacterized protein</fullName>
    </submittedName>
</protein>